<dbReference type="InterPro" id="IPR050111">
    <property type="entry name" value="C-type_lectin/snaclec_domain"/>
</dbReference>
<evidence type="ECO:0000256" key="3">
    <source>
        <dbReference type="SAM" id="Coils"/>
    </source>
</evidence>
<evidence type="ECO:0000256" key="2">
    <source>
        <dbReference type="ARBA" id="ARBA00023157"/>
    </source>
</evidence>
<dbReference type="Proteomes" id="UP000694890">
    <property type="component" value="Linkage group LG5"/>
</dbReference>
<dbReference type="InterPro" id="IPR018378">
    <property type="entry name" value="C-type_lectin_CS"/>
</dbReference>
<feature type="domain" description="C-type lectin" evidence="5">
    <location>
        <begin position="224"/>
        <end position="342"/>
    </location>
</feature>
<evidence type="ECO:0000313" key="6">
    <source>
        <dbReference type="Proteomes" id="UP000694890"/>
    </source>
</evidence>
<keyword evidence="4" id="KW-1133">Transmembrane helix</keyword>
<evidence type="ECO:0000313" key="7">
    <source>
        <dbReference type="RefSeq" id="XP_018520467.1"/>
    </source>
</evidence>
<keyword evidence="2" id="KW-1015">Disulfide bond</keyword>
<dbReference type="InterPro" id="IPR033989">
    <property type="entry name" value="CD209-like_CTLD"/>
</dbReference>
<accession>A0AAJ7LD98</accession>
<sequence length="346" mass="40280">MSEDIYAKPDLTKKVRFQTEEKNGNVDICEDIDSVTIYDNCWAEGSTPPKLQDNTTEDQQQTISVSVPPEKRNLVRPAAVVLVLLGLLLLAVVVALVVLLIQDKSLSVNLTSERDQLQTNYSEMKQLNHNLTHKTNQLERDKENLTKERDELWTIYSEMKQLNVNLTSERDQLQTNYSEMKQLNVNLTQKTNQLERDKENLIKERDELQKQLETSFCPADWIKFNISCYLISTSIKSWDDSKQFCENKKAHLVIVSGTEEQRFLSSLGHNIWIGLNDKEKENVWKWVDGTEVTTTYWRNSQPDNGGRKGPKDEDCVQIQNTWRDLKNWNDLRCNNELHFICEKILK</sequence>
<dbReference type="GO" id="GO:0030246">
    <property type="term" value="F:carbohydrate binding"/>
    <property type="evidence" value="ECO:0007669"/>
    <property type="project" value="UniProtKB-KW"/>
</dbReference>
<dbReference type="SUPFAM" id="SSF56436">
    <property type="entry name" value="C-type lectin-like"/>
    <property type="match status" value="1"/>
</dbReference>
<gene>
    <name evidence="7" type="primary">LOC108875812</name>
</gene>
<feature type="coiled-coil region" evidence="3">
    <location>
        <begin position="114"/>
        <end position="214"/>
    </location>
</feature>
<dbReference type="InterPro" id="IPR016187">
    <property type="entry name" value="CTDL_fold"/>
</dbReference>
<keyword evidence="4" id="KW-0472">Membrane</keyword>
<dbReference type="KEGG" id="lcf:108875812"/>
<evidence type="ECO:0000256" key="4">
    <source>
        <dbReference type="SAM" id="Phobius"/>
    </source>
</evidence>
<dbReference type="InterPro" id="IPR016186">
    <property type="entry name" value="C-type_lectin-like/link_sf"/>
</dbReference>
<evidence type="ECO:0000259" key="5">
    <source>
        <dbReference type="PROSITE" id="PS50041"/>
    </source>
</evidence>
<proteinExistence type="predicted"/>
<dbReference type="PROSITE" id="PS50041">
    <property type="entry name" value="C_TYPE_LECTIN_2"/>
    <property type="match status" value="1"/>
</dbReference>
<reference evidence="7" key="1">
    <citation type="submission" date="2025-08" db="UniProtKB">
        <authorList>
            <consortium name="RefSeq"/>
        </authorList>
    </citation>
    <scope>IDENTIFICATION</scope>
    <source>
        <tissue evidence="7">Brain</tissue>
    </source>
</reference>
<dbReference type="InterPro" id="IPR001304">
    <property type="entry name" value="C-type_lectin-like"/>
</dbReference>
<dbReference type="GeneID" id="108875812"/>
<keyword evidence="4" id="KW-0812">Transmembrane</keyword>
<keyword evidence="3" id="KW-0175">Coiled coil</keyword>
<evidence type="ECO:0000256" key="1">
    <source>
        <dbReference type="ARBA" id="ARBA00022734"/>
    </source>
</evidence>
<feature type="transmembrane region" description="Helical" evidence="4">
    <location>
        <begin position="78"/>
        <end position="101"/>
    </location>
</feature>
<dbReference type="RefSeq" id="XP_018520467.1">
    <property type="nucleotide sequence ID" value="XM_018664951.2"/>
</dbReference>
<dbReference type="CDD" id="cd03590">
    <property type="entry name" value="CLECT_DC-SIGN_like"/>
    <property type="match status" value="1"/>
</dbReference>
<protein>
    <submittedName>
        <fullName evidence="7">C-type lectin domain family 4 member G</fullName>
    </submittedName>
</protein>
<dbReference type="Gene3D" id="1.20.5.400">
    <property type="match status" value="2"/>
</dbReference>
<keyword evidence="1" id="KW-0430">Lectin</keyword>
<dbReference type="AlphaFoldDB" id="A0AAJ7LD98"/>
<name>A0AAJ7LD98_LATCA</name>
<dbReference type="PROSITE" id="PS00615">
    <property type="entry name" value="C_TYPE_LECTIN_1"/>
    <property type="match status" value="1"/>
</dbReference>
<organism evidence="6 7">
    <name type="scientific">Lates calcarifer</name>
    <name type="common">Barramundi</name>
    <name type="synonym">Holocentrus calcarifer</name>
    <dbReference type="NCBI Taxonomy" id="8187"/>
    <lineage>
        <taxon>Eukaryota</taxon>
        <taxon>Metazoa</taxon>
        <taxon>Chordata</taxon>
        <taxon>Craniata</taxon>
        <taxon>Vertebrata</taxon>
        <taxon>Euteleostomi</taxon>
        <taxon>Actinopterygii</taxon>
        <taxon>Neopterygii</taxon>
        <taxon>Teleostei</taxon>
        <taxon>Neoteleostei</taxon>
        <taxon>Acanthomorphata</taxon>
        <taxon>Carangaria</taxon>
        <taxon>Carangaria incertae sedis</taxon>
        <taxon>Centropomidae</taxon>
        <taxon>Lates</taxon>
    </lineage>
</organism>
<dbReference type="Gene3D" id="3.10.100.10">
    <property type="entry name" value="Mannose-Binding Protein A, subunit A"/>
    <property type="match status" value="1"/>
</dbReference>
<dbReference type="PANTHER" id="PTHR22803">
    <property type="entry name" value="MANNOSE, PHOSPHOLIPASE, LECTIN RECEPTOR RELATED"/>
    <property type="match status" value="1"/>
</dbReference>
<dbReference type="Pfam" id="PF00059">
    <property type="entry name" value="Lectin_C"/>
    <property type="match status" value="1"/>
</dbReference>
<dbReference type="SMART" id="SM00034">
    <property type="entry name" value="CLECT"/>
    <property type="match status" value="1"/>
</dbReference>